<sequence>MSQTAINKVLAKNVCKHKAGDTWEAGCCGEDKLVQKYSINLEEQKNDNINPVEHTSPTQSIKI</sequence>
<name>A0A2H6LHK1_9NOSO</name>
<dbReference type="Proteomes" id="UP000236527">
    <property type="component" value="Unassembled WGS sequence"/>
</dbReference>
<dbReference type="EMBL" id="BDGE01000041">
    <property type="protein sequence ID" value="GBE92688.1"/>
    <property type="molecule type" value="Genomic_DNA"/>
</dbReference>
<proteinExistence type="predicted"/>
<evidence type="ECO:0000313" key="2">
    <source>
        <dbReference type="Proteomes" id="UP000236527"/>
    </source>
</evidence>
<gene>
    <name evidence="1" type="ORF">NCWK1_2446</name>
</gene>
<keyword evidence="2" id="KW-1185">Reference proteome</keyword>
<comment type="caution">
    <text evidence="1">The sequence shown here is derived from an EMBL/GenBank/DDBJ whole genome shotgun (WGS) entry which is preliminary data.</text>
</comment>
<accession>A0A2H6LHK1</accession>
<organism evidence="1 2">
    <name type="scientific">Nostoc cycadae WK-1</name>
    <dbReference type="NCBI Taxonomy" id="1861711"/>
    <lineage>
        <taxon>Bacteria</taxon>
        <taxon>Bacillati</taxon>
        <taxon>Cyanobacteriota</taxon>
        <taxon>Cyanophyceae</taxon>
        <taxon>Nostocales</taxon>
        <taxon>Nostocaceae</taxon>
        <taxon>Nostoc</taxon>
    </lineage>
</organism>
<dbReference type="RefSeq" id="WP_103124983.1">
    <property type="nucleotide sequence ID" value="NZ_DF978428.1"/>
</dbReference>
<dbReference type="AlphaFoldDB" id="A0A2H6LHK1"/>
<protein>
    <submittedName>
        <fullName evidence="1">Uncharacterized protein</fullName>
    </submittedName>
</protein>
<reference evidence="2" key="1">
    <citation type="journal article" date="2018" name="Genome Announc.">
        <title>Draft Genome Sequence of the Nitrogen-Fixing and Hormogonia-Inducing Cyanobacterium Nostoc cycadae Strain WK-1, Isolated from the Coralloid Roots of Cycas revoluta.</title>
        <authorList>
            <person name="Kanesaki Y."/>
            <person name="Hirose M."/>
            <person name="Hirose Y."/>
            <person name="Fujisawa T."/>
            <person name="Nakamura Y."/>
            <person name="Watanabe S."/>
            <person name="Matsunaga S."/>
            <person name="Uchida H."/>
            <person name="Murakami A."/>
        </authorList>
    </citation>
    <scope>NUCLEOTIDE SEQUENCE [LARGE SCALE GENOMIC DNA]</scope>
    <source>
        <strain evidence="2">WK-1</strain>
    </source>
</reference>
<evidence type="ECO:0000313" key="1">
    <source>
        <dbReference type="EMBL" id="GBE92688.1"/>
    </source>
</evidence>